<evidence type="ECO:0000256" key="2">
    <source>
        <dbReference type="PIRSR" id="PIRSR639383-1"/>
    </source>
</evidence>
<dbReference type="GO" id="GO:0000166">
    <property type="term" value="F:nucleotide binding"/>
    <property type="evidence" value="ECO:0007669"/>
    <property type="project" value="UniProtKB-KW"/>
</dbReference>
<dbReference type="InterPro" id="IPR011146">
    <property type="entry name" value="HIT-like"/>
</dbReference>
<evidence type="ECO:0000256" key="3">
    <source>
        <dbReference type="PIRSR" id="PIRSR639383-2"/>
    </source>
</evidence>
<name>A0A7H9CJQ9_9BACT</name>
<evidence type="ECO:0000259" key="5">
    <source>
        <dbReference type="PROSITE" id="PS51084"/>
    </source>
</evidence>
<dbReference type="GO" id="GO:0003824">
    <property type="term" value="F:catalytic activity"/>
    <property type="evidence" value="ECO:0007669"/>
    <property type="project" value="InterPro"/>
</dbReference>
<sequence>MSLKHLHAPWRKQYFTDKKQHCVFCAMSKSFDDAKMQAKNDDENFILFRAKHCFGVMNLYPYVLGEFMVIPYLHTDNIENLDEKIWFEMSYFVRFGTGILKSALNAGGVNIGMNLGAAAGAGIAEHIHYHLVPRYARDTNFITTIASSRVHGAPFMDEYLKLKDAFNSVI</sequence>
<gene>
    <name evidence="6" type="ORF">CINF_1030</name>
</gene>
<accession>A0A7H9CJQ9</accession>
<organism evidence="6 7">
    <name type="scientific">Candidatus Campylobacter infans</name>
    <dbReference type="NCBI Taxonomy" id="2561898"/>
    <lineage>
        <taxon>Bacteria</taxon>
        <taxon>Pseudomonadati</taxon>
        <taxon>Campylobacterota</taxon>
        <taxon>Epsilonproteobacteria</taxon>
        <taxon>Campylobacterales</taxon>
        <taxon>Campylobacteraceae</taxon>
        <taxon>Campylobacter</taxon>
    </lineage>
</organism>
<dbReference type="Gene3D" id="3.30.428.10">
    <property type="entry name" value="HIT-like"/>
    <property type="match status" value="1"/>
</dbReference>
<feature type="active site" description="Tele-AMP-histidine intermediate" evidence="2">
    <location>
        <position position="128"/>
    </location>
</feature>
<dbReference type="CDD" id="cd01275">
    <property type="entry name" value="FHIT"/>
    <property type="match status" value="1"/>
</dbReference>
<dbReference type="KEGG" id="cinf:CINF_1030"/>
<feature type="domain" description="HIT" evidence="5">
    <location>
        <begin position="33"/>
        <end position="141"/>
    </location>
</feature>
<dbReference type="AlphaFoldDB" id="A0A7H9CJQ9"/>
<feature type="binding site" evidence="3">
    <location>
        <position position="58"/>
    </location>
    <ligand>
        <name>substrate</name>
    </ligand>
</feature>
<protein>
    <submittedName>
        <fullName evidence="6">Histidine triad nucleotide-binding protein, Fhit branch</fullName>
    </submittedName>
</protein>
<reference evidence="6 7" key="1">
    <citation type="submission" date="2020-02" db="EMBL/GenBank/DDBJ databases">
        <title>Complete genome sequence of the novel Campylobacter species Candidatus Campylobacter infans.</title>
        <authorList>
            <person name="Duim B."/>
            <person name="Zomer A."/>
            <person name="van der Graaf L."/>
            <person name="Wagenaar J."/>
        </authorList>
    </citation>
    <scope>NUCLEOTIDE SEQUENCE [LARGE SCALE GENOMIC DNA]</scope>
    <source>
        <strain evidence="6 7">19S00001</strain>
    </source>
</reference>
<dbReference type="InterPro" id="IPR052908">
    <property type="entry name" value="AP-4-A_phosphorylase"/>
</dbReference>
<dbReference type="InterPro" id="IPR036265">
    <property type="entry name" value="HIT-like_sf"/>
</dbReference>
<dbReference type="SUPFAM" id="SSF54197">
    <property type="entry name" value="HIT-like"/>
    <property type="match status" value="1"/>
</dbReference>
<feature type="binding site" evidence="3">
    <location>
        <position position="130"/>
    </location>
    <ligand>
        <name>substrate</name>
    </ligand>
</feature>
<dbReference type="InterPro" id="IPR039383">
    <property type="entry name" value="FHIT"/>
</dbReference>
<proteinExistence type="predicted"/>
<evidence type="ECO:0000313" key="6">
    <source>
        <dbReference type="EMBL" id="QLI05535.1"/>
    </source>
</evidence>
<dbReference type="RefSeq" id="WP_178695350.1">
    <property type="nucleotide sequence ID" value="NZ_CP049075.1"/>
</dbReference>
<evidence type="ECO:0000256" key="1">
    <source>
        <dbReference type="ARBA" id="ARBA00022741"/>
    </source>
</evidence>
<dbReference type="PANTHER" id="PTHR42997:SF1">
    <property type="entry name" value="AP-4-A PHOSPHORYLASE"/>
    <property type="match status" value="1"/>
</dbReference>
<evidence type="ECO:0000256" key="4">
    <source>
        <dbReference type="PROSITE-ProRule" id="PRU00464"/>
    </source>
</evidence>
<dbReference type="Pfam" id="PF01230">
    <property type="entry name" value="HIT"/>
    <property type="match status" value="1"/>
</dbReference>
<keyword evidence="1" id="KW-0547">Nucleotide-binding</keyword>
<dbReference type="PANTHER" id="PTHR42997">
    <property type="entry name" value="HIT FAMILY HYDROLASE"/>
    <property type="match status" value="1"/>
</dbReference>
<keyword evidence="7" id="KW-1185">Reference proteome</keyword>
<dbReference type="Proteomes" id="UP000509414">
    <property type="component" value="Chromosome"/>
</dbReference>
<evidence type="ECO:0000313" key="7">
    <source>
        <dbReference type="Proteomes" id="UP000509414"/>
    </source>
</evidence>
<dbReference type="PROSITE" id="PS51084">
    <property type="entry name" value="HIT_2"/>
    <property type="match status" value="1"/>
</dbReference>
<feature type="short sequence motif" description="Histidine triad motif" evidence="4">
    <location>
        <begin position="126"/>
        <end position="130"/>
    </location>
</feature>
<dbReference type="EMBL" id="CP049075">
    <property type="protein sequence ID" value="QLI05535.1"/>
    <property type="molecule type" value="Genomic_DNA"/>
</dbReference>